<feature type="compositionally biased region" description="Basic and acidic residues" evidence="1">
    <location>
        <begin position="196"/>
        <end position="211"/>
    </location>
</feature>
<proteinExistence type="predicted"/>
<keyword evidence="2" id="KW-0472">Membrane</keyword>
<dbReference type="Proteomes" id="UP000334990">
    <property type="component" value="Unassembled WGS sequence"/>
</dbReference>
<sequence>MNDDVLNVVRDSMSGVRMGTPARDVISAGRARRRRRLAATAGGVLAAAVAWTLTVYGQQVNGPPTVHVQMAAFSVDSNADGTVTVRLTKQESLDPATMENALAQAGIPAQVTVNKWCDTAEGSDEEGFQRVVGTETSDGLKRMVITPSAMPEGTKLLIGIRTPDYQPDNPNPLGATMGLVQDDAPQTCTTDIPTKSAEKPSTADDDAAKAAKLAKLAEEKAGTAGETGDKPIVSEH</sequence>
<evidence type="ECO:0000313" key="3">
    <source>
        <dbReference type="EMBL" id="GES05178.1"/>
    </source>
</evidence>
<keyword evidence="2" id="KW-0812">Transmembrane</keyword>
<evidence type="ECO:0000256" key="2">
    <source>
        <dbReference type="SAM" id="Phobius"/>
    </source>
</evidence>
<accession>A0A5M3WFL8</accession>
<keyword evidence="2" id="KW-1133">Transmembrane helix</keyword>
<protein>
    <submittedName>
        <fullName evidence="3">Uncharacterized protein</fullName>
    </submittedName>
</protein>
<evidence type="ECO:0000256" key="1">
    <source>
        <dbReference type="SAM" id="MobiDB-lite"/>
    </source>
</evidence>
<feature type="transmembrane region" description="Helical" evidence="2">
    <location>
        <begin position="37"/>
        <end position="57"/>
    </location>
</feature>
<dbReference type="OrthoDB" id="3525562at2"/>
<dbReference type="RefSeq" id="WP_155341204.1">
    <property type="nucleotide sequence ID" value="NZ_BAAABN010000024.1"/>
</dbReference>
<evidence type="ECO:0000313" key="4">
    <source>
        <dbReference type="Proteomes" id="UP000334990"/>
    </source>
</evidence>
<comment type="caution">
    <text evidence="3">The sequence shown here is derived from an EMBL/GenBank/DDBJ whole genome shotgun (WGS) entry which is preliminary data.</text>
</comment>
<name>A0A5M3WFL8_9ACTN</name>
<keyword evidence="4" id="KW-1185">Reference proteome</keyword>
<dbReference type="EMBL" id="BLAD01000094">
    <property type="protein sequence ID" value="GES05178.1"/>
    <property type="molecule type" value="Genomic_DNA"/>
</dbReference>
<feature type="region of interest" description="Disordered" evidence="1">
    <location>
        <begin position="186"/>
        <end position="211"/>
    </location>
</feature>
<dbReference type="AlphaFoldDB" id="A0A5M3WFL8"/>
<gene>
    <name evidence="3" type="ORF">Acor_72460</name>
</gene>
<reference evidence="3 4" key="1">
    <citation type="submission" date="2019-10" db="EMBL/GenBank/DDBJ databases">
        <title>Whole genome shotgun sequence of Acrocarpospora corrugata NBRC 13972.</title>
        <authorList>
            <person name="Ichikawa N."/>
            <person name="Kimura A."/>
            <person name="Kitahashi Y."/>
            <person name="Komaki H."/>
            <person name="Oguchi A."/>
        </authorList>
    </citation>
    <scope>NUCLEOTIDE SEQUENCE [LARGE SCALE GENOMIC DNA]</scope>
    <source>
        <strain evidence="3 4">NBRC 13972</strain>
    </source>
</reference>
<organism evidence="3 4">
    <name type="scientific">Acrocarpospora corrugata</name>
    <dbReference type="NCBI Taxonomy" id="35763"/>
    <lineage>
        <taxon>Bacteria</taxon>
        <taxon>Bacillati</taxon>
        <taxon>Actinomycetota</taxon>
        <taxon>Actinomycetes</taxon>
        <taxon>Streptosporangiales</taxon>
        <taxon>Streptosporangiaceae</taxon>
        <taxon>Acrocarpospora</taxon>
    </lineage>
</organism>